<keyword evidence="2" id="KW-0378">Hydrolase</keyword>
<keyword evidence="3" id="KW-1185">Reference proteome</keyword>
<dbReference type="RefSeq" id="WP_222875972.1">
    <property type="nucleotide sequence ID" value="NZ_AP023361.1"/>
</dbReference>
<dbReference type="PANTHER" id="PTHR30399">
    <property type="entry name" value="UNCHARACTERIZED PROTEIN YGJP"/>
    <property type="match status" value="1"/>
</dbReference>
<dbReference type="EMBL" id="AP023361">
    <property type="protein sequence ID" value="BCJ92403.1"/>
    <property type="molecule type" value="Genomic_DNA"/>
</dbReference>
<gene>
    <name evidence="2" type="ORF">IZ6_31380</name>
</gene>
<dbReference type="CDD" id="cd07344">
    <property type="entry name" value="M48_yhfN_like"/>
    <property type="match status" value="1"/>
</dbReference>
<sequence length="247" mass="28501">MVRGRPVEVAVRRNAAARRITLRVKNATGQVVLTLPKRASLVHGQDFASRQVDWIADRLASFPEPVPFARGKTIPLRGVPHRLVWRGVRGITKVEPHVPGQVRTIGVYGPEEHFERRVSDFLKREAKKDIEPVVQRHAKRIRVDVRRISIKDTISRWGSCSAKGDLAFSWRLILAPPFVLDYLCAHEVAHRREMNHGDRFWKLTYRLFPETDEAEAWLKSQGSDLHRYGMNPVKRTRRRPPAGTMFR</sequence>
<protein>
    <submittedName>
        <fullName evidence="2">Metal-dependent hydrolase</fullName>
    </submittedName>
</protein>
<dbReference type="PANTHER" id="PTHR30399:SF1">
    <property type="entry name" value="UTP PYROPHOSPHATASE"/>
    <property type="match status" value="1"/>
</dbReference>
<evidence type="ECO:0000313" key="2">
    <source>
        <dbReference type="EMBL" id="BCJ92403.1"/>
    </source>
</evidence>
<dbReference type="InterPro" id="IPR002725">
    <property type="entry name" value="YgjP-like_metallopeptidase"/>
</dbReference>
<dbReference type="KEGG" id="tso:IZ6_31380"/>
<proteinExistence type="predicted"/>
<dbReference type="InterPro" id="IPR053136">
    <property type="entry name" value="UTP_pyrophosphatase-like"/>
</dbReference>
<dbReference type="GO" id="GO:0016787">
    <property type="term" value="F:hydrolase activity"/>
    <property type="evidence" value="ECO:0007669"/>
    <property type="project" value="UniProtKB-KW"/>
</dbReference>
<dbReference type="AlphaFoldDB" id="A0A6S6QM32"/>
<name>A0A6S6QM32_9HYPH</name>
<reference evidence="2 3" key="1">
    <citation type="submission" date="2020-08" db="EMBL/GenBank/DDBJ databases">
        <title>Genome sequence of Rhizobiales bacterium strain IZ6.</title>
        <authorList>
            <person name="Nakai R."/>
            <person name="Naganuma T."/>
        </authorList>
    </citation>
    <scope>NUCLEOTIDE SEQUENCE [LARGE SCALE GENOMIC DNA]</scope>
    <source>
        <strain evidence="2 3">IZ6</strain>
    </source>
</reference>
<dbReference type="Pfam" id="PF01863">
    <property type="entry name" value="YgjP-like"/>
    <property type="match status" value="1"/>
</dbReference>
<dbReference type="Gene3D" id="3.30.2010.10">
    <property type="entry name" value="Metalloproteases ('zincins'), catalytic domain"/>
    <property type="match status" value="1"/>
</dbReference>
<dbReference type="Proteomes" id="UP000515317">
    <property type="component" value="Chromosome"/>
</dbReference>
<evidence type="ECO:0000259" key="1">
    <source>
        <dbReference type="Pfam" id="PF01863"/>
    </source>
</evidence>
<feature type="domain" description="YgjP-like metallopeptidase" evidence="1">
    <location>
        <begin position="18"/>
        <end position="220"/>
    </location>
</feature>
<organism evidence="2 3">
    <name type="scientific">Terrihabitans soli</name>
    <dbReference type="NCBI Taxonomy" id="708113"/>
    <lineage>
        <taxon>Bacteria</taxon>
        <taxon>Pseudomonadati</taxon>
        <taxon>Pseudomonadota</taxon>
        <taxon>Alphaproteobacteria</taxon>
        <taxon>Hyphomicrobiales</taxon>
        <taxon>Terrihabitans</taxon>
    </lineage>
</organism>
<evidence type="ECO:0000313" key="3">
    <source>
        <dbReference type="Proteomes" id="UP000515317"/>
    </source>
</evidence>
<accession>A0A6S6QM32</accession>